<dbReference type="SUPFAM" id="SSF81340">
    <property type="entry name" value="Clc chloride channel"/>
    <property type="match status" value="1"/>
</dbReference>
<dbReference type="InterPro" id="IPR050368">
    <property type="entry name" value="ClC-type_chloride_channel"/>
</dbReference>
<keyword evidence="7" id="KW-0869">Chloride channel</keyword>
<dbReference type="InterPro" id="IPR000644">
    <property type="entry name" value="CBS_dom"/>
</dbReference>
<evidence type="ECO:0000256" key="5">
    <source>
        <dbReference type="ARBA" id="ARBA00023065"/>
    </source>
</evidence>
<dbReference type="GO" id="GO:0034707">
    <property type="term" value="C:chloride channel complex"/>
    <property type="evidence" value="ECO:0007669"/>
    <property type="project" value="UniProtKB-KW"/>
</dbReference>
<dbReference type="GO" id="GO:0005254">
    <property type="term" value="F:chloride channel activity"/>
    <property type="evidence" value="ECO:0007669"/>
    <property type="project" value="UniProtKB-KW"/>
</dbReference>
<accession>A0AAU7JDI7</accession>
<feature type="transmembrane region" description="Helical" evidence="11">
    <location>
        <begin position="141"/>
        <end position="158"/>
    </location>
</feature>
<evidence type="ECO:0000256" key="2">
    <source>
        <dbReference type="ARBA" id="ARBA00022448"/>
    </source>
</evidence>
<evidence type="ECO:0000256" key="9">
    <source>
        <dbReference type="ARBA" id="ARBA00023303"/>
    </source>
</evidence>
<keyword evidence="5" id="KW-0406">Ion transport</keyword>
<dbReference type="AlphaFoldDB" id="A0AAU7JDI7"/>
<dbReference type="InterPro" id="IPR046342">
    <property type="entry name" value="CBS_dom_sf"/>
</dbReference>
<evidence type="ECO:0000256" key="7">
    <source>
        <dbReference type="ARBA" id="ARBA00023173"/>
    </source>
</evidence>
<dbReference type="EMBL" id="CP157484">
    <property type="protein sequence ID" value="XBO38443.1"/>
    <property type="molecule type" value="Genomic_DNA"/>
</dbReference>
<evidence type="ECO:0000256" key="8">
    <source>
        <dbReference type="ARBA" id="ARBA00023214"/>
    </source>
</evidence>
<dbReference type="SUPFAM" id="SSF54631">
    <property type="entry name" value="CBS-domain pair"/>
    <property type="match status" value="1"/>
</dbReference>
<evidence type="ECO:0000256" key="10">
    <source>
        <dbReference type="PROSITE-ProRule" id="PRU00703"/>
    </source>
</evidence>
<dbReference type="Pfam" id="PF00571">
    <property type="entry name" value="CBS"/>
    <property type="match status" value="1"/>
</dbReference>
<dbReference type="PRINTS" id="PR00762">
    <property type="entry name" value="CLCHANNEL"/>
</dbReference>
<keyword evidence="10" id="KW-0129">CBS domain</keyword>
<dbReference type="PANTHER" id="PTHR43427:SF6">
    <property type="entry name" value="CHLORIDE CHANNEL PROTEIN CLC-E"/>
    <property type="match status" value="1"/>
</dbReference>
<feature type="transmembrane region" description="Helical" evidence="11">
    <location>
        <begin position="51"/>
        <end position="78"/>
    </location>
</feature>
<feature type="transmembrane region" description="Helical" evidence="11">
    <location>
        <begin position="98"/>
        <end position="120"/>
    </location>
</feature>
<name>A0AAU7JDI7_9HYPH</name>
<feature type="domain" description="CBS" evidence="12">
    <location>
        <begin position="549"/>
        <end position="613"/>
    </location>
</feature>
<dbReference type="Gene3D" id="3.10.580.10">
    <property type="entry name" value="CBS-domain"/>
    <property type="match status" value="1"/>
</dbReference>
<feature type="transmembrane region" description="Helical" evidence="11">
    <location>
        <begin position="231"/>
        <end position="251"/>
    </location>
</feature>
<comment type="subcellular location">
    <subcellularLocation>
        <location evidence="1">Membrane</location>
        <topology evidence="1">Multi-pass membrane protein</topology>
    </subcellularLocation>
</comment>
<keyword evidence="9" id="KW-0407">Ion channel</keyword>
<evidence type="ECO:0000256" key="1">
    <source>
        <dbReference type="ARBA" id="ARBA00004141"/>
    </source>
</evidence>
<evidence type="ECO:0000256" key="3">
    <source>
        <dbReference type="ARBA" id="ARBA00022692"/>
    </source>
</evidence>
<feature type="transmembrane region" description="Helical" evidence="11">
    <location>
        <begin position="344"/>
        <end position="362"/>
    </location>
</feature>
<dbReference type="Pfam" id="PF00654">
    <property type="entry name" value="Voltage_CLC"/>
    <property type="match status" value="1"/>
</dbReference>
<feature type="transmembrane region" description="Helical" evidence="11">
    <location>
        <begin position="194"/>
        <end position="219"/>
    </location>
</feature>
<dbReference type="CDD" id="cd00400">
    <property type="entry name" value="Voltage_gated_ClC"/>
    <property type="match status" value="1"/>
</dbReference>
<feature type="transmembrane region" description="Helical" evidence="11">
    <location>
        <begin position="399"/>
        <end position="425"/>
    </location>
</feature>
<feature type="transmembrane region" description="Helical" evidence="11">
    <location>
        <begin position="309"/>
        <end position="332"/>
    </location>
</feature>
<dbReference type="PROSITE" id="PS51371">
    <property type="entry name" value="CBS"/>
    <property type="match status" value="1"/>
</dbReference>
<keyword evidence="6 11" id="KW-0472">Membrane</keyword>
<keyword evidence="3 11" id="KW-0812">Transmembrane</keyword>
<keyword evidence="8" id="KW-0868">Chloride</keyword>
<keyword evidence="2" id="KW-0813">Transport</keyword>
<gene>
    <name evidence="13" type="ORF">ABEG18_22505</name>
</gene>
<evidence type="ECO:0000259" key="12">
    <source>
        <dbReference type="PROSITE" id="PS51371"/>
    </source>
</evidence>
<organism evidence="13">
    <name type="scientific">Alsobacter sp. KACC 23698</name>
    <dbReference type="NCBI Taxonomy" id="3149229"/>
    <lineage>
        <taxon>Bacteria</taxon>
        <taxon>Pseudomonadati</taxon>
        <taxon>Pseudomonadota</taxon>
        <taxon>Alphaproteobacteria</taxon>
        <taxon>Hyphomicrobiales</taxon>
        <taxon>Alsobacteraceae</taxon>
        <taxon>Alsobacter</taxon>
    </lineage>
</organism>
<dbReference type="RefSeq" id="WP_406855279.1">
    <property type="nucleotide sequence ID" value="NZ_CP157484.1"/>
</dbReference>
<proteinExistence type="predicted"/>
<evidence type="ECO:0000256" key="6">
    <source>
        <dbReference type="ARBA" id="ARBA00023136"/>
    </source>
</evidence>
<dbReference type="Gene3D" id="1.10.3080.10">
    <property type="entry name" value="Clc chloride channel"/>
    <property type="match status" value="1"/>
</dbReference>
<dbReference type="SMART" id="SM00116">
    <property type="entry name" value="CBS"/>
    <property type="match status" value="1"/>
</dbReference>
<feature type="transmembrane region" description="Helical" evidence="11">
    <location>
        <begin position="368"/>
        <end position="387"/>
    </location>
</feature>
<sequence length="619" mass="63695">MRGGPVGAIWRGGLRRISRWPGRRLPTATPEAGAAFGGWRRLFRNRSGAPLVVLASACAVGLAAGACVFAVHNIVIWLQRASLGFAAEMRVAVPEHTAPWRVGAALLAGALLVSLATWATSRLSDRPPSDAVEANALRGGYLTWMDGFAVVIPILASVSFGASVGVEAAVTQVGAVLASVLGRRLKLPRSDLRLLVGAGAAAAISAAYQAPIAGMLYAFELVLGSYNKRSLAPVALAALLGFGAVAALDGGPKPFIIRQTASALWADFPVAALIGVLAALLGIGVMVLVGGVERSLASLTRSETVRRVLGALGLAALAFLAPGVLGSGHAAIDEAVNGEIVGRLAIGLLGAKALASALSLGAGFRGGLFSASLFIGALLGQAVAWLSQLIPYVPVANPTLCALVGMAALGACIIGSPLAMAFLVLESTGNYEASLVVALGTVVSSLVTDRLFGYSFATWRFQQRGLALEGGHDISRLTTVGISELVRPAKFILPASASLDQVARAVSHAGNKAVAVQDDHGRLLGLVDPALVEVVENEPDLPLAAADLIGTPVVRVPPTATLADVVAIFGQDDRGVLPIVDPKRPDRLLGAIRSRDVFRLSASIAEQQRREDLGLVGRQ</sequence>
<evidence type="ECO:0000256" key="11">
    <source>
        <dbReference type="SAM" id="Phobius"/>
    </source>
</evidence>
<feature type="transmembrane region" description="Helical" evidence="11">
    <location>
        <begin position="263"/>
        <end position="289"/>
    </location>
</feature>
<evidence type="ECO:0000313" key="13">
    <source>
        <dbReference type="EMBL" id="XBO38443.1"/>
    </source>
</evidence>
<reference evidence="13" key="1">
    <citation type="submission" date="2024-05" db="EMBL/GenBank/DDBJ databases">
        <authorList>
            <person name="Kim S."/>
            <person name="Heo J."/>
            <person name="Choi H."/>
            <person name="Choi Y."/>
            <person name="Kwon S.-W."/>
            <person name="Kim Y."/>
        </authorList>
    </citation>
    <scope>NUCLEOTIDE SEQUENCE</scope>
    <source>
        <strain evidence="13">KACC 23698</strain>
    </source>
</reference>
<feature type="transmembrane region" description="Helical" evidence="11">
    <location>
        <begin position="431"/>
        <end position="452"/>
    </location>
</feature>
<dbReference type="InterPro" id="IPR014743">
    <property type="entry name" value="Cl-channel_core"/>
</dbReference>
<protein>
    <submittedName>
        <fullName evidence="13">Chloride channel protein</fullName>
    </submittedName>
</protein>
<evidence type="ECO:0000256" key="4">
    <source>
        <dbReference type="ARBA" id="ARBA00022989"/>
    </source>
</evidence>
<keyword evidence="4 11" id="KW-1133">Transmembrane helix</keyword>
<dbReference type="PANTHER" id="PTHR43427">
    <property type="entry name" value="CHLORIDE CHANNEL PROTEIN CLC-E"/>
    <property type="match status" value="1"/>
</dbReference>
<dbReference type="InterPro" id="IPR001807">
    <property type="entry name" value="ClC"/>
</dbReference>